<dbReference type="InterPro" id="IPR037069">
    <property type="entry name" value="AcylCoA_DH/ox_N_sf"/>
</dbReference>
<evidence type="ECO:0000313" key="10">
    <source>
        <dbReference type="EMBL" id="CAB4929321.1"/>
    </source>
</evidence>
<evidence type="ECO:0000256" key="3">
    <source>
        <dbReference type="ARBA" id="ARBA00022630"/>
    </source>
</evidence>
<evidence type="ECO:0000256" key="5">
    <source>
        <dbReference type="ARBA" id="ARBA00023002"/>
    </source>
</evidence>
<feature type="region of interest" description="Disordered" evidence="6">
    <location>
        <begin position="1"/>
        <end position="52"/>
    </location>
</feature>
<organism evidence="10">
    <name type="scientific">freshwater metagenome</name>
    <dbReference type="NCBI Taxonomy" id="449393"/>
    <lineage>
        <taxon>unclassified sequences</taxon>
        <taxon>metagenomes</taxon>
        <taxon>ecological metagenomes</taxon>
    </lineage>
</organism>
<dbReference type="InterPro" id="IPR009100">
    <property type="entry name" value="AcylCoA_DH/oxidase_NM_dom_sf"/>
</dbReference>
<dbReference type="InterPro" id="IPR006091">
    <property type="entry name" value="Acyl-CoA_Oxase/DH_mid-dom"/>
</dbReference>
<reference evidence="10" key="1">
    <citation type="submission" date="2020-05" db="EMBL/GenBank/DDBJ databases">
        <authorList>
            <person name="Chiriac C."/>
            <person name="Salcher M."/>
            <person name="Ghai R."/>
            <person name="Kavagutti S V."/>
        </authorList>
    </citation>
    <scope>NUCLEOTIDE SEQUENCE</scope>
</reference>
<dbReference type="Pfam" id="PF00441">
    <property type="entry name" value="Acyl-CoA_dh_1"/>
    <property type="match status" value="1"/>
</dbReference>
<evidence type="ECO:0000259" key="8">
    <source>
        <dbReference type="Pfam" id="PF02770"/>
    </source>
</evidence>
<evidence type="ECO:0000256" key="1">
    <source>
        <dbReference type="ARBA" id="ARBA00001974"/>
    </source>
</evidence>
<dbReference type="GO" id="GO:0004420">
    <property type="term" value="F:hydroxymethylglutaryl-CoA reductase (NADPH) activity"/>
    <property type="evidence" value="ECO:0007669"/>
    <property type="project" value="InterPro"/>
</dbReference>
<dbReference type="EMBL" id="CAFBMK010000153">
    <property type="protein sequence ID" value="CAB4929321.1"/>
    <property type="molecule type" value="Genomic_DNA"/>
</dbReference>
<keyword evidence="3" id="KW-0285">Flavoprotein</keyword>
<dbReference type="Pfam" id="PF02770">
    <property type="entry name" value="Acyl-CoA_dh_M"/>
    <property type="match status" value="1"/>
</dbReference>
<dbReference type="Pfam" id="PF02771">
    <property type="entry name" value="Acyl-CoA_dh_N"/>
    <property type="match status" value="1"/>
</dbReference>
<evidence type="ECO:0000256" key="6">
    <source>
        <dbReference type="SAM" id="MobiDB-lite"/>
    </source>
</evidence>
<dbReference type="SUPFAM" id="SSF56645">
    <property type="entry name" value="Acyl-CoA dehydrogenase NM domain-like"/>
    <property type="match status" value="1"/>
</dbReference>
<dbReference type="InterPro" id="IPR046373">
    <property type="entry name" value="Acyl-CoA_Oxase/DH_mid-dom_sf"/>
</dbReference>
<dbReference type="PANTHER" id="PTHR43884:SF12">
    <property type="entry name" value="ISOVALERYL-COA DEHYDROGENASE, MITOCHONDRIAL-RELATED"/>
    <property type="match status" value="1"/>
</dbReference>
<dbReference type="InterPro" id="IPR009075">
    <property type="entry name" value="AcylCo_DH/oxidase_C"/>
</dbReference>
<dbReference type="FunFam" id="1.20.140.10:FF:000001">
    <property type="entry name" value="Acyl-CoA dehydrogenase"/>
    <property type="match status" value="1"/>
</dbReference>
<dbReference type="AlphaFoldDB" id="A0A6J7IF46"/>
<dbReference type="PANTHER" id="PTHR43884">
    <property type="entry name" value="ACYL-COA DEHYDROGENASE"/>
    <property type="match status" value="1"/>
</dbReference>
<dbReference type="InterPro" id="IPR006089">
    <property type="entry name" value="Acyl-CoA_DH_CS"/>
</dbReference>
<protein>
    <submittedName>
        <fullName evidence="10">Unannotated protein</fullName>
    </submittedName>
</protein>
<dbReference type="Gene3D" id="1.20.140.10">
    <property type="entry name" value="Butyryl-CoA Dehydrogenase, subunit A, domain 3"/>
    <property type="match status" value="1"/>
</dbReference>
<accession>A0A6J7IF46</accession>
<dbReference type="InterPro" id="IPR036250">
    <property type="entry name" value="AcylCo_DH-like_C"/>
</dbReference>
<dbReference type="Gene3D" id="1.10.540.10">
    <property type="entry name" value="Acyl-CoA dehydrogenase/oxidase, N-terminal domain"/>
    <property type="match status" value="1"/>
</dbReference>
<dbReference type="GO" id="GO:0050660">
    <property type="term" value="F:flavin adenine dinucleotide binding"/>
    <property type="evidence" value="ECO:0007669"/>
    <property type="project" value="InterPro"/>
</dbReference>
<proteinExistence type="inferred from homology"/>
<dbReference type="Gene3D" id="2.40.110.10">
    <property type="entry name" value="Butyryl-CoA Dehydrogenase, subunit A, domain 2"/>
    <property type="match status" value="1"/>
</dbReference>
<dbReference type="PROSITE" id="PS00318">
    <property type="entry name" value="HMG_COA_REDUCTASE_2"/>
    <property type="match status" value="1"/>
</dbReference>
<comment type="similarity">
    <text evidence="2">Belongs to the acyl-CoA dehydrogenase family.</text>
</comment>
<evidence type="ECO:0000256" key="2">
    <source>
        <dbReference type="ARBA" id="ARBA00009347"/>
    </source>
</evidence>
<keyword evidence="4" id="KW-0274">FAD</keyword>
<comment type="cofactor">
    <cofactor evidence="1">
        <name>FAD</name>
        <dbReference type="ChEBI" id="CHEBI:57692"/>
    </cofactor>
</comment>
<gene>
    <name evidence="10" type="ORF">UFOPK3564_02282</name>
</gene>
<keyword evidence="5" id="KW-0560">Oxidoreductase</keyword>
<dbReference type="GO" id="GO:0003995">
    <property type="term" value="F:acyl-CoA dehydrogenase activity"/>
    <property type="evidence" value="ECO:0007669"/>
    <property type="project" value="InterPro"/>
</dbReference>
<feature type="domain" description="Acyl-CoA oxidase/dehydrogenase middle" evidence="8">
    <location>
        <begin position="171"/>
        <end position="282"/>
    </location>
</feature>
<dbReference type="PROSITE" id="PS00073">
    <property type="entry name" value="ACYL_COA_DH_2"/>
    <property type="match status" value="1"/>
</dbReference>
<feature type="compositionally biased region" description="Low complexity" evidence="6">
    <location>
        <begin position="21"/>
        <end position="43"/>
    </location>
</feature>
<dbReference type="SUPFAM" id="SSF47203">
    <property type="entry name" value="Acyl-CoA dehydrogenase C-terminal domain-like"/>
    <property type="match status" value="1"/>
</dbReference>
<evidence type="ECO:0000256" key="4">
    <source>
        <dbReference type="ARBA" id="ARBA00022827"/>
    </source>
</evidence>
<dbReference type="InterPro" id="IPR023076">
    <property type="entry name" value="HMG_CoA_Rdtase_CS"/>
</dbReference>
<sequence length="444" mass="46874">MSTTERPTAAVGEPTLATPDANGAEAAAPGQGAAAAASSSVDHGAARLPDPPFLAEHEELRTSIRRWVDAELKPHVQEWEDAEWVPSSVFRRAGELGFLGLAYPSEYGGQDGGPLHEAVFQQELARSGSAGLAAAIGAPMTIATPPILKFGTEEQRRRWVPPVLTGEKVAALAITEPGTGSDVAGVGTTARKVDGGFVVNGEKCYITGGVRADHLVAAVKTSEEGGHGGISFLVIERPPAPEGSEDDPALLGADRGDGITARPLQKLGWHASDTALISLQDVFVPDDHLLGELHGAFKLIMANFAWERISMALGAVAGMDAVLETTKAYVAERRAFGRRIADFQGTRWALAEMGTKAEACRALTYEALRKHDLGVVTPMEVAQVKLMTQRAMVEVADGCLQLHGGAGYMKEYGVERALRDARLGPIGGGTDEIMKDVIGRMMGV</sequence>
<feature type="domain" description="Acyl-CoA dehydrogenase/oxidase C-terminal" evidence="7">
    <location>
        <begin position="297"/>
        <end position="442"/>
    </location>
</feature>
<evidence type="ECO:0000259" key="9">
    <source>
        <dbReference type="Pfam" id="PF02771"/>
    </source>
</evidence>
<dbReference type="InterPro" id="IPR013786">
    <property type="entry name" value="AcylCoA_DH/ox_N"/>
</dbReference>
<name>A0A6J7IF46_9ZZZZ</name>
<feature type="domain" description="Acyl-CoA dehydrogenase/oxidase N-terminal" evidence="9">
    <location>
        <begin position="56"/>
        <end position="167"/>
    </location>
</feature>
<evidence type="ECO:0000259" key="7">
    <source>
        <dbReference type="Pfam" id="PF00441"/>
    </source>
</evidence>